<evidence type="ECO:0000313" key="1">
    <source>
        <dbReference type="EMBL" id="TPG40274.1"/>
    </source>
</evidence>
<keyword evidence="2" id="KW-1185">Reference proteome</keyword>
<organism evidence="1 2">
    <name type="scientific">Muricoccus nepalensis</name>
    <dbReference type="NCBI Taxonomy" id="1854500"/>
    <lineage>
        <taxon>Bacteria</taxon>
        <taxon>Pseudomonadati</taxon>
        <taxon>Pseudomonadota</taxon>
        <taxon>Alphaproteobacteria</taxon>
        <taxon>Acetobacterales</taxon>
        <taxon>Roseomonadaceae</taxon>
        <taxon>Muricoccus</taxon>
    </lineage>
</organism>
<accession>A0A502ET49</accession>
<reference evidence="1 2" key="1">
    <citation type="journal article" date="2019" name="Environ. Microbiol.">
        <title>Species interactions and distinct microbial communities in high Arctic permafrost affected cryosols are associated with the CH4 and CO2 gas fluxes.</title>
        <authorList>
            <person name="Altshuler I."/>
            <person name="Hamel J."/>
            <person name="Turney S."/>
            <person name="Magnuson E."/>
            <person name="Levesque R."/>
            <person name="Greer C."/>
            <person name="Whyte L.G."/>
        </authorList>
    </citation>
    <scope>NUCLEOTIDE SEQUENCE [LARGE SCALE GENOMIC DNA]</scope>
    <source>
        <strain evidence="1 2">S9.3B</strain>
    </source>
</reference>
<dbReference type="RefSeq" id="WP_140887336.1">
    <property type="nucleotide sequence ID" value="NZ_RCZP01000070.1"/>
</dbReference>
<sequence length="383" mass="40322">MTIRGSVDSLTADGAAGWAFGIGFAPGRFLVLQALLDGRVIGETTADQPRHDLAAAGLGDGRCGFTMAFYDAPVDQQLLPFISIRPRGGDVELPRTSLTGVGEYFGTIHARFPAAGRQRCVFGGLWTDRTDAARLLAGRVEVGATPPGVRGALQRIIGSGHAVLRDVVLPVDAEQDVLSRPDASLSGVVDPASGAAGRRFLAGVPELLFQPASLSLLKAMMDDTPVVHRVVLSHGEETGTPFMQPSAAERLPSPAESVLVVACLPTGTGSSLQVEIIAGSHEFPEFTADGRSRWLPSPPAGQTPPAIEIARRCDASIRMIEIGPQDLLILGPGTVYRLRPAGDQTSALQAWCIPSRISPSRVLEQPDAQTFVVRHPSGALLAV</sequence>
<evidence type="ECO:0000313" key="2">
    <source>
        <dbReference type="Proteomes" id="UP000317078"/>
    </source>
</evidence>
<dbReference type="AlphaFoldDB" id="A0A502ET49"/>
<dbReference type="EMBL" id="RCZP01000070">
    <property type="protein sequence ID" value="TPG40274.1"/>
    <property type="molecule type" value="Genomic_DNA"/>
</dbReference>
<protein>
    <submittedName>
        <fullName evidence="1">Uncharacterized protein</fullName>
    </submittedName>
</protein>
<name>A0A502ET49_9PROT</name>
<gene>
    <name evidence="1" type="ORF">EAH89_28970</name>
</gene>
<comment type="caution">
    <text evidence="1">The sequence shown here is derived from an EMBL/GenBank/DDBJ whole genome shotgun (WGS) entry which is preliminary data.</text>
</comment>
<dbReference type="OrthoDB" id="9807209at2"/>
<proteinExistence type="predicted"/>
<dbReference type="Proteomes" id="UP000317078">
    <property type="component" value="Unassembled WGS sequence"/>
</dbReference>